<evidence type="ECO:0000313" key="2">
    <source>
        <dbReference type="Proteomes" id="UP000034588"/>
    </source>
</evidence>
<accession>A0A0G1W2P7</accession>
<organism evidence="1 2">
    <name type="scientific">Candidatus Gottesmanbacteria bacterium GW2011_GWB1_49_7</name>
    <dbReference type="NCBI Taxonomy" id="1618448"/>
    <lineage>
        <taxon>Bacteria</taxon>
        <taxon>Candidatus Gottesmaniibacteriota</taxon>
    </lineage>
</organism>
<protein>
    <submittedName>
        <fullName evidence="1">Uncharacterized protein</fullName>
    </submittedName>
</protein>
<name>A0A0G1W2P7_9BACT</name>
<dbReference type="Proteomes" id="UP000034588">
    <property type="component" value="Unassembled WGS sequence"/>
</dbReference>
<dbReference type="EMBL" id="LCQD01000008">
    <property type="protein sequence ID" value="KKW12850.1"/>
    <property type="molecule type" value="Genomic_DNA"/>
</dbReference>
<reference evidence="1 2" key="1">
    <citation type="journal article" date="2015" name="Nature">
        <title>rRNA introns, odd ribosomes, and small enigmatic genomes across a large radiation of phyla.</title>
        <authorList>
            <person name="Brown C.T."/>
            <person name="Hug L.A."/>
            <person name="Thomas B.C."/>
            <person name="Sharon I."/>
            <person name="Castelle C.J."/>
            <person name="Singh A."/>
            <person name="Wilkins M.J."/>
            <person name="Williams K.H."/>
            <person name="Banfield J.F."/>
        </authorList>
    </citation>
    <scope>NUCLEOTIDE SEQUENCE [LARGE SCALE GENOMIC DNA]</scope>
</reference>
<dbReference type="AlphaFoldDB" id="A0A0G1W2P7"/>
<gene>
    <name evidence="1" type="ORF">UY48_C0008G0025</name>
</gene>
<comment type="caution">
    <text evidence="1">The sequence shown here is derived from an EMBL/GenBank/DDBJ whole genome shotgun (WGS) entry which is preliminary data.</text>
</comment>
<evidence type="ECO:0000313" key="1">
    <source>
        <dbReference type="EMBL" id="KKW12850.1"/>
    </source>
</evidence>
<sequence length="203" mass="23320">MINGVAKRARKEVSHTYYEPGFLRKHRNLKVIQRVLKFGLRGNISSDFPSPHPAKDLFAVRQLRSFLDDCAEVGMTTKFHTRLLEWVPILLDYEHVRVVLPVDDFCGIDPSMALELRETYPHRVRVRAMIHNEAALERYIWADVITPFHVPQGGMTGWMRENGFQIMSHRTNAFKRISEAYPTKVCCQTHGCETCQVGCGFGS</sequence>
<proteinExistence type="predicted"/>